<keyword evidence="2" id="KW-1185">Reference proteome</keyword>
<reference evidence="1 2" key="1">
    <citation type="submission" date="2016-11" db="EMBL/GenBank/DDBJ databases">
        <authorList>
            <person name="Manzoor S."/>
        </authorList>
    </citation>
    <scope>NUCLEOTIDE SEQUENCE [LARGE SCALE GENOMIC DNA]</scope>
    <source>
        <strain evidence="1">Clostridium ultunense strain Esp</strain>
    </source>
</reference>
<name>M1Z762_9FIRM</name>
<protein>
    <recommendedName>
        <fullName evidence="3">Response regulatory domain-containing protein</fullName>
    </recommendedName>
</protein>
<accession>M1Z762</accession>
<evidence type="ECO:0008006" key="3">
    <source>
        <dbReference type="Google" id="ProtNLM"/>
    </source>
</evidence>
<dbReference type="Proteomes" id="UP000245423">
    <property type="component" value="Chromosome 1"/>
</dbReference>
<dbReference type="OrthoDB" id="9967228at2"/>
<dbReference type="RefSeq" id="WP_005583118.1">
    <property type="nucleotide sequence ID" value="NZ_LT669839.1"/>
</dbReference>
<proteinExistence type="predicted"/>
<dbReference type="HOGENOM" id="CLU_2034057_0_0_9"/>
<dbReference type="EMBL" id="LT669839">
    <property type="protein sequence ID" value="SHD76560.1"/>
    <property type="molecule type" value="Genomic_DNA"/>
</dbReference>
<dbReference type="AlphaFoldDB" id="M1Z762"/>
<evidence type="ECO:0000313" key="2">
    <source>
        <dbReference type="Proteomes" id="UP000245423"/>
    </source>
</evidence>
<sequence length="121" mass="13820">MLDITKVLVISNEISEYERIKSTLDSLKFFQLDYQTDLKREGNYYDFVIADLDSLDGPDELKIIDNLKQTYRRSNIILIGGTKEGHLSKTQKGMTVLSKPISEVELLECLFNAILEEVSSI</sequence>
<evidence type="ECO:0000313" key="1">
    <source>
        <dbReference type="EMBL" id="SHD76560.1"/>
    </source>
</evidence>
<organism evidence="1 2">
    <name type="scientific">[Clostridium] ultunense Esp</name>
    <dbReference type="NCBI Taxonomy" id="1288971"/>
    <lineage>
        <taxon>Bacteria</taxon>
        <taxon>Bacillati</taxon>
        <taxon>Bacillota</taxon>
        <taxon>Tissierellia</taxon>
        <taxon>Tissierellales</taxon>
        <taxon>Tepidimicrobiaceae</taxon>
        <taxon>Schnuerera</taxon>
    </lineage>
</organism>
<gene>
    <name evidence="1" type="ORF">CUESP1_1187</name>
</gene>
<dbReference type="Gene3D" id="3.40.50.2300">
    <property type="match status" value="1"/>
</dbReference>